<dbReference type="GO" id="GO:0003938">
    <property type="term" value="F:IMP dehydrogenase activity"/>
    <property type="evidence" value="ECO:0007669"/>
    <property type="project" value="UniProtKB-EC"/>
</dbReference>
<evidence type="ECO:0000313" key="5">
    <source>
        <dbReference type="EMBL" id="MBB6048626.1"/>
    </source>
</evidence>
<comment type="caution">
    <text evidence="5">The sequence shown here is derived from an EMBL/GenBank/DDBJ whole genome shotgun (WGS) entry which is preliminary data.</text>
</comment>
<evidence type="ECO:0000256" key="2">
    <source>
        <dbReference type="ARBA" id="ARBA00023002"/>
    </source>
</evidence>
<dbReference type="RefSeq" id="WP_184192264.1">
    <property type="nucleotide sequence ID" value="NZ_JACHGW010000001.1"/>
</dbReference>
<dbReference type="AlphaFoldDB" id="A0A7W9SL35"/>
<evidence type="ECO:0000259" key="4">
    <source>
        <dbReference type="Pfam" id="PF00478"/>
    </source>
</evidence>
<keyword evidence="6" id="KW-1185">Reference proteome</keyword>
<evidence type="ECO:0000256" key="3">
    <source>
        <dbReference type="ARBA" id="ARBA00023027"/>
    </source>
</evidence>
<dbReference type="GO" id="GO:0006183">
    <property type="term" value="P:GTP biosynthetic process"/>
    <property type="evidence" value="ECO:0007669"/>
    <property type="project" value="TreeGrafter"/>
</dbReference>
<dbReference type="InterPro" id="IPR005990">
    <property type="entry name" value="IMP_DH"/>
</dbReference>
<dbReference type="InterPro" id="IPR001093">
    <property type="entry name" value="IMP_DH_GMPRt"/>
</dbReference>
<dbReference type="InterPro" id="IPR013785">
    <property type="entry name" value="Aldolase_TIM"/>
</dbReference>
<sequence length="384" mass="39813">MEIVLGGRRKARRAYGFDEVALAPGPLVIDARDVDVSWELAGRRIEVPILASALDGAVNPALAIEFSKQGGIAVLNLDGIQTRYENAEEILQSIADHEPDGVIAYIQSLYNAAPVRADLIAKRVQEIKAAGGIAAVAAAPHSAQKAAEAAIPAGADFFFIQSTVGSVHFESSVVPEFPVAEFCKNCPIPVIVGNTVGYQATMDLMEAGAAAILVGVGPGHICTSRKVLGIGVPQITATADCAAARDDYFEKTGRYVPIITDGGIRNGGDISKAIAAGADAVMLGSTIAAAQEAPAPGYSWGMATMSADLPRGTRIKVGVSGPLKEILHGPAHKDDGTMNLVGALRLSMGSLGAHNIKEMQQVEMFVAPSLPSEGKSLQRAQGVG</sequence>
<dbReference type="NCBIfam" id="TIGR01304">
    <property type="entry name" value="IMP_DH_rel_2"/>
    <property type="match status" value="1"/>
</dbReference>
<protein>
    <submittedName>
        <fullName evidence="5">IMP dehydrogenase</fullName>
        <ecNumber evidence="5">1.1.1.205</ecNumber>
    </submittedName>
</protein>
<comment type="similarity">
    <text evidence="1">Belongs to the IMPDH/GMPR family.</text>
</comment>
<dbReference type="EMBL" id="JACHGW010000001">
    <property type="protein sequence ID" value="MBB6048626.1"/>
    <property type="molecule type" value="Genomic_DNA"/>
</dbReference>
<dbReference type="PANTHER" id="PTHR11911">
    <property type="entry name" value="INOSINE-5-MONOPHOSPHATE DEHYDROGENASE RELATED"/>
    <property type="match status" value="1"/>
</dbReference>
<gene>
    <name evidence="5" type="ORF">HNQ39_000388</name>
</gene>
<dbReference type="Gene3D" id="3.20.20.70">
    <property type="entry name" value="Aldolase class I"/>
    <property type="match status" value="1"/>
</dbReference>
<dbReference type="InterPro" id="IPR005992">
    <property type="entry name" value="IMP_DH-rel2"/>
</dbReference>
<name>A0A7W9SL35_ARMRO</name>
<evidence type="ECO:0000256" key="1">
    <source>
        <dbReference type="ARBA" id="ARBA00005502"/>
    </source>
</evidence>
<evidence type="ECO:0000313" key="6">
    <source>
        <dbReference type="Proteomes" id="UP000520814"/>
    </source>
</evidence>
<dbReference type="Pfam" id="PF00478">
    <property type="entry name" value="IMPDH"/>
    <property type="match status" value="1"/>
</dbReference>
<dbReference type="CDD" id="cd00381">
    <property type="entry name" value="IMPDH"/>
    <property type="match status" value="1"/>
</dbReference>
<dbReference type="EC" id="1.1.1.205" evidence="5"/>
<reference evidence="5 6" key="1">
    <citation type="submission" date="2020-08" db="EMBL/GenBank/DDBJ databases">
        <title>Genomic Encyclopedia of Type Strains, Phase IV (KMG-IV): sequencing the most valuable type-strain genomes for metagenomic binning, comparative biology and taxonomic classification.</title>
        <authorList>
            <person name="Goeker M."/>
        </authorList>
    </citation>
    <scope>NUCLEOTIDE SEQUENCE [LARGE SCALE GENOMIC DNA]</scope>
    <source>
        <strain evidence="5 6">DSM 23562</strain>
    </source>
</reference>
<keyword evidence="2 5" id="KW-0560">Oxidoreductase</keyword>
<proteinExistence type="inferred from homology"/>
<dbReference type="SMART" id="SM01240">
    <property type="entry name" value="IMPDH"/>
    <property type="match status" value="1"/>
</dbReference>
<dbReference type="SUPFAM" id="SSF51412">
    <property type="entry name" value="Inosine monophosphate dehydrogenase (IMPDH)"/>
    <property type="match status" value="1"/>
</dbReference>
<organism evidence="5 6">
    <name type="scientific">Armatimonas rosea</name>
    <dbReference type="NCBI Taxonomy" id="685828"/>
    <lineage>
        <taxon>Bacteria</taxon>
        <taxon>Bacillati</taxon>
        <taxon>Armatimonadota</taxon>
        <taxon>Armatimonadia</taxon>
        <taxon>Armatimonadales</taxon>
        <taxon>Armatimonadaceae</taxon>
        <taxon>Armatimonas</taxon>
    </lineage>
</organism>
<dbReference type="PANTHER" id="PTHR11911:SF85">
    <property type="entry name" value="INOSINE-5'-MONOPHOSPHATE DEHYDROGENASE"/>
    <property type="match status" value="1"/>
</dbReference>
<dbReference type="Proteomes" id="UP000520814">
    <property type="component" value="Unassembled WGS sequence"/>
</dbReference>
<keyword evidence="3" id="KW-0520">NAD</keyword>
<feature type="domain" description="IMP dehydrogenase/GMP reductase" evidence="4">
    <location>
        <begin position="14"/>
        <end position="367"/>
    </location>
</feature>
<accession>A0A7W9SL35</accession>